<keyword evidence="5" id="KW-0138">CF(0)</keyword>
<reference evidence="12 13" key="1">
    <citation type="journal article" date="2018" name="MBio">
        <title>Comparative Genomics Reveals the Core Gene Toolbox for the Fungus-Insect Symbiosis.</title>
        <authorList>
            <person name="Wang Y."/>
            <person name="Stata M."/>
            <person name="Wang W."/>
            <person name="Stajich J.E."/>
            <person name="White M.M."/>
            <person name="Moncalvo J.M."/>
        </authorList>
    </citation>
    <scope>NUCLEOTIDE SEQUENCE [LARGE SCALE GENOMIC DNA]</scope>
    <source>
        <strain evidence="12 13">SWE-8-4</strain>
    </source>
</reference>
<name>A0A2T9Y617_9FUNG</name>
<evidence type="ECO:0000256" key="1">
    <source>
        <dbReference type="ARBA" id="ARBA00004273"/>
    </source>
</evidence>
<accession>A0A2T9Y617</accession>
<dbReference type="AlphaFoldDB" id="A0A2T9Y617"/>
<dbReference type="GO" id="GO:0015078">
    <property type="term" value="F:proton transmembrane transporter activity"/>
    <property type="evidence" value="ECO:0007669"/>
    <property type="project" value="InterPro"/>
</dbReference>
<comment type="caution">
    <text evidence="12">The sequence shown here is derived from an EMBL/GenBank/DDBJ whole genome shotgun (WGS) entry which is preliminary data.</text>
</comment>
<dbReference type="Proteomes" id="UP000245383">
    <property type="component" value="Unassembled WGS sequence"/>
</dbReference>
<evidence type="ECO:0000256" key="8">
    <source>
        <dbReference type="ARBA" id="ARBA00023065"/>
    </source>
</evidence>
<evidence type="ECO:0000256" key="4">
    <source>
        <dbReference type="ARBA" id="ARBA00022448"/>
    </source>
</evidence>
<evidence type="ECO:0000256" key="3">
    <source>
        <dbReference type="ARBA" id="ARBA00021688"/>
    </source>
</evidence>
<keyword evidence="9" id="KW-0496">Mitochondrion</keyword>
<evidence type="ECO:0000256" key="10">
    <source>
        <dbReference type="ARBA" id="ARBA00023136"/>
    </source>
</evidence>
<feature type="coiled-coil region" evidence="11">
    <location>
        <begin position="29"/>
        <end position="56"/>
    </location>
</feature>
<evidence type="ECO:0000313" key="12">
    <source>
        <dbReference type="EMBL" id="PVU87799.1"/>
    </source>
</evidence>
<sequence length="173" mass="19576">MSARNLVESINWATLTSALSKKAQVVKSLSSFNKKYQELDRELASLREQKTDLAFEHYRDLLKNTKIVDEMQAKYSGYKLEKLDTQKYIATLADFEKTAVASATEYSSELQTKLTDLVQTVQNIDNTRSVTQLTVEDVVNATPEILEEAQAMVNNGEFYVKGYESKFPDLSLA</sequence>
<dbReference type="GO" id="GO:0005743">
    <property type="term" value="C:mitochondrial inner membrane"/>
    <property type="evidence" value="ECO:0007669"/>
    <property type="project" value="UniProtKB-SubCell"/>
</dbReference>
<comment type="similarity">
    <text evidence="2">Belongs to the ATPase d subunit family.</text>
</comment>
<dbReference type="PANTHER" id="PTHR12700">
    <property type="entry name" value="ATP SYNTHASE SUBUNIT D, MITOCHONDRIAL"/>
    <property type="match status" value="1"/>
</dbReference>
<keyword evidence="10" id="KW-0472">Membrane</keyword>
<proteinExistence type="inferred from homology"/>
<evidence type="ECO:0000256" key="7">
    <source>
        <dbReference type="ARBA" id="ARBA00022792"/>
    </source>
</evidence>
<evidence type="ECO:0000256" key="6">
    <source>
        <dbReference type="ARBA" id="ARBA00022781"/>
    </source>
</evidence>
<keyword evidence="6" id="KW-0375">Hydrogen ion transport</keyword>
<evidence type="ECO:0000256" key="5">
    <source>
        <dbReference type="ARBA" id="ARBA00022547"/>
    </source>
</evidence>
<dbReference type="SUPFAM" id="SSF161065">
    <property type="entry name" value="ATP synthase D chain-like"/>
    <property type="match status" value="1"/>
</dbReference>
<dbReference type="InterPro" id="IPR036228">
    <property type="entry name" value="ATP_synth_F0_dsu_sf_mt"/>
</dbReference>
<comment type="subcellular location">
    <subcellularLocation>
        <location evidence="1">Mitochondrion inner membrane</location>
    </subcellularLocation>
</comment>
<evidence type="ECO:0000313" key="13">
    <source>
        <dbReference type="Proteomes" id="UP000245383"/>
    </source>
</evidence>
<keyword evidence="13" id="KW-1185">Reference proteome</keyword>
<dbReference type="EMBL" id="MBFR01000444">
    <property type="protein sequence ID" value="PVU87799.1"/>
    <property type="molecule type" value="Genomic_DNA"/>
</dbReference>
<dbReference type="OrthoDB" id="35799at2759"/>
<dbReference type="GO" id="GO:0045259">
    <property type="term" value="C:proton-transporting ATP synthase complex"/>
    <property type="evidence" value="ECO:0007669"/>
    <property type="project" value="UniProtKB-KW"/>
</dbReference>
<dbReference type="InterPro" id="IPR008689">
    <property type="entry name" value="ATP_synth_F0_dsu_mt"/>
</dbReference>
<evidence type="ECO:0000256" key="2">
    <source>
        <dbReference type="ARBA" id="ARBA00006842"/>
    </source>
</evidence>
<keyword evidence="7" id="KW-0999">Mitochondrion inner membrane</keyword>
<keyword evidence="11" id="KW-0175">Coiled coil</keyword>
<protein>
    <recommendedName>
        <fullName evidence="3">ATP synthase subunit d, mitochondrial</fullName>
    </recommendedName>
</protein>
<evidence type="ECO:0000256" key="11">
    <source>
        <dbReference type="SAM" id="Coils"/>
    </source>
</evidence>
<dbReference type="Pfam" id="PF05873">
    <property type="entry name" value="Mt_ATP-synt_D"/>
    <property type="match status" value="1"/>
</dbReference>
<dbReference type="Gene3D" id="6.10.280.70">
    <property type="match status" value="1"/>
</dbReference>
<keyword evidence="4" id="KW-0813">Transport</keyword>
<dbReference type="STRING" id="133385.A0A2T9Y617"/>
<gene>
    <name evidence="12" type="ORF">BB561_006168</name>
</gene>
<dbReference type="GO" id="GO:0015986">
    <property type="term" value="P:proton motive force-driven ATP synthesis"/>
    <property type="evidence" value="ECO:0007669"/>
    <property type="project" value="InterPro"/>
</dbReference>
<organism evidence="12 13">
    <name type="scientific">Smittium simulii</name>
    <dbReference type="NCBI Taxonomy" id="133385"/>
    <lineage>
        <taxon>Eukaryota</taxon>
        <taxon>Fungi</taxon>
        <taxon>Fungi incertae sedis</taxon>
        <taxon>Zoopagomycota</taxon>
        <taxon>Kickxellomycotina</taxon>
        <taxon>Harpellomycetes</taxon>
        <taxon>Harpellales</taxon>
        <taxon>Legeriomycetaceae</taxon>
        <taxon>Smittium</taxon>
    </lineage>
</organism>
<keyword evidence="8" id="KW-0406">Ion transport</keyword>
<evidence type="ECO:0000256" key="9">
    <source>
        <dbReference type="ARBA" id="ARBA00023128"/>
    </source>
</evidence>